<dbReference type="Proteomes" id="UP000638353">
    <property type="component" value="Unassembled WGS sequence"/>
</dbReference>
<dbReference type="AlphaFoldDB" id="A0A918WWN0"/>
<comment type="caution">
    <text evidence="2">The sequence shown here is derived from an EMBL/GenBank/DDBJ whole genome shotgun (WGS) entry which is preliminary data.</text>
</comment>
<sequence length="69" mass="7042">MDFTEIAIAVITTGPAYIAVGWAILKDKHQQAAPCAQHAGCGPQADAGEQGEGRMGCSRVASTAWALAA</sequence>
<keyword evidence="1" id="KW-1133">Transmembrane helix</keyword>
<keyword evidence="1" id="KW-0472">Membrane</keyword>
<evidence type="ECO:0000313" key="2">
    <source>
        <dbReference type="EMBL" id="GHC91067.1"/>
    </source>
</evidence>
<protein>
    <submittedName>
        <fullName evidence="2">Uncharacterized protein</fullName>
    </submittedName>
</protein>
<dbReference type="RefSeq" id="WP_189823692.1">
    <property type="nucleotide sequence ID" value="NZ_BMVC01000004.1"/>
</dbReference>
<reference evidence="2" key="2">
    <citation type="submission" date="2020-09" db="EMBL/GenBank/DDBJ databases">
        <authorList>
            <person name="Sun Q."/>
            <person name="Ohkuma M."/>
        </authorList>
    </citation>
    <scope>NUCLEOTIDE SEQUENCE</scope>
    <source>
        <strain evidence="2">JCM 4637</strain>
    </source>
</reference>
<feature type="transmembrane region" description="Helical" evidence="1">
    <location>
        <begin position="6"/>
        <end position="25"/>
    </location>
</feature>
<gene>
    <name evidence="2" type="ORF">GCM10010334_25750</name>
</gene>
<evidence type="ECO:0000256" key="1">
    <source>
        <dbReference type="SAM" id="Phobius"/>
    </source>
</evidence>
<organism evidence="2 3">
    <name type="scientific">Streptomyces finlayi</name>
    <dbReference type="NCBI Taxonomy" id="67296"/>
    <lineage>
        <taxon>Bacteria</taxon>
        <taxon>Bacillati</taxon>
        <taxon>Actinomycetota</taxon>
        <taxon>Actinomycetes</taxon>
        <taxon>Kitasatosporales</taxon>
        <taxon>Streptomycetaceae</taxon>
        <taxon>Streptomyces</taxon>
    </lineage>
</organism>
<accession>A0A918WWN0</accession>
<name>A0A918WWN0_9ACTN</name>
<keyword evidence="1" id="KW-0812">Transmembrane</keyword>
<reference evidence="2" key="1">
    <citation type="journal article" date="2014" name="Int. J. Syst. Evol. Microbiol.">
        <title>Complete genome sequence of Corynebacterium casei LMG S-19264T (=DSM 44701T), isolated from a smear-ripened cheese.</title>
        <authorList>
            <consortium name="US DOE Joint Genome Institute (JGI-PGF)"/>
            <person name="Walter F."/>
            <person name="Albersmeier A."/>
            <person name="Kalinowski J."/>
            <person name="Ruckert C."/>
        </authorList>
    </citation>
    <scope>NUCLEOTIDE SEQUENCE</scope>
    <source>
        <strain evidence="2">JCM 4637</strain>
    </source>
</reference>
<proteinExistence type="predicted"/>
<evidence type="ECO:0000313" key="3">
    <source>
        <dbReference type="Proteomes" id="UP000638353"/>
    </source>
</evidence>
<dbReference type="EMBL" id="BMVC01000004">
    <property type="protein sequence ID" value="GHC91067.1"/>
    <property type="molecule type" value="Genomic_DNA"/>
</dbReference>